<proteinExistence type="predicted"/>
<dbReference type="EMBL" id="BMAV01012831">
    <property type="protein sequence ID" value="GFY59819.1"/>
    <property type="molecule type" value="Genomic_DNA"/>
</dbReference>
<dbReference type="EMBL" id="BMAV01007587">
    <property type="protein sequence ID" value="GFY50613.1"/>
    <property type="molecule type" value="Genomic_DNA"/>
</dbReference>
<organism evidence="2 3">
    <name type="scientific">Trichonephila inaurata madagascariensis</name>
    <dbReference type="NCBI Taxonomy" id="2747483"/>
    <lineage>
        <taxon>Eukaryota</taxon>
        <taxon>Metazoa</taxon>
        <taxon>Ecdysozoa</taxon>
        <taxon>Arthropoda</taxon>
        <taxon>Chelicerata</taxon>
        <taxon>Arachnida</taxon>
        <taxon>Araneae</taxon>
        <taxon>Araneomorphae</taxon>
        <taxon>Entelegynae</taxon>
        <taxon>Araneoidea</taxon>
        <taxon>Nephilidae</taxon>
        <taxon>Trichonephila</taxon>
        <taxon>Trichonephila inaurata</taxon>
    </lineage>
</organism>
<dbReference type="OrthoDB" id="6452188at2759"/>
<protein>
    <submittedName>
        <fullName evidence="2">Uncharacterized protein</fullName>
    </submittedName>
</protein>
<evidence type="ECO:0000313" key="2">
    <source>
        <dbReference type="EMBL" id="GFY59819.1"/>
    </source>
</evidence>
<keyword evidence="3" id="KW-1185">Reference proteome</keyword>
<comment type="caution">
    <text evidence="2">The sequence shown here is derived from an EMBL/GenBank/DDBJ whole genome shotgun (WGS) entry which is preliminary data.</text>
</comment>
<evidence type="ECO:0000313" key="1">
    <source>
        <dbReference type="EMBL" id="GFY50613.1"/>
    </source>
</evidence>
<dbReference type="AlphaFoldDB" id="A0A8X6XW66"/>
<name>A0A8X6XW66_9ARAC</name>
<sequence>MCSRKLCWSSFILWASKSKVQLFLRTDKALGDYVAIWDSKDIELVVKRIHDTRWCVIADATMALSKGCSSLHKALRVIA</sequence>
<accession>A0A8X6XW66</accession>
<dbReference type="Proteomes" id="UP000886998">
    <property type="component" value="Unassembled WGS sequence"/>
</dbReference>
<gene>
    <name evidence="2" type="ORF">TNIN_178091</name>
    <name evidence="1" type="ORF">TNIN_275591</name>
</gene>
<evidence type="ECO:0000313" key="3">
    <source>
        <dbReference type="Proteomes" id="UP000886998"/>
    </source>
</evidence>
<reference evidence="2" key="1">
    <citation type="submission" date="2020-08" db="EMBL/GenBank/DDBJ databases">
        <title>Multicomponent nature underlies the extraordinary mechanical properties of spider dragline silk.</title>
        <authorList>
            <person name="Kono N."/>
            <person name="Nakamura H."/>
            <person name="Mori M."/>
            <person name="Yoshida Y."/>
            <person name="Ohtoshi R."/>
            <person name="Malay A.D."/>
            <person name="Moran D.A.P."/>
            <person name="Tomita M."/>
            <person name="Numata K."/>
            <person name="Arakawa K."/>
        </authorList>
    </citation>
    <scope>NUCLEOTIDE SEQUENCE</scope>
</reference>